<proteinExistence type="predicted"/>
<sequence length="237" mass="25589">MKKVLLNLTMLTVISAPALAAKIPVANLKINGDIKPPTCMVNGATQSDVIFDLGKLSPSLIPKSANYIYPHDSILNNVTIECDAETYLTFRATDTYLSALIELNGNNKSKESAVFHLVSKDKVESSVGGALFVWTNVTVDEKPVFISRANDVAVGFSGDKTVMAKEVTNGWTTKQQESVDKANLDLISGKIFSADFKLGETNSAFILSRDELSKKGIDLSNGLDFMGEAVLTFNFGV</sequence>
<dbReference type="RefSeq" id="WP_088207171.1">
    <property type="nucleotide sequence ID" value="NZ_CP021852.1"/>
</dbReference>
<evidence type="ECO:0000313" key="2">
    <source>
        <dbReference type="EMBL" id="EKW9777919.1"/>
    </source>
</evidence>
<dbReference type="AlphaFoldDB" id="A0AAN3YWC1"/>
<gene>
    <name evidence="2" type="ORF">PW210_003799</name>
</gene>
<evidence type="ECO:0000313" key="3">
    <source>
        <dbReference type="Proteomes" id="UP001171165"/>
    </source>
</evidence>
<comment type="caution">
    <text evidence="2">The sequence shown here is derived from an EMBL/GenBank/DDBJ whole genome shotgun (WGS) entry which is preliminary data.</text>
</comment>
<feature type="chain" id="PRO_5042839582" evidence="1">
    <location>
        <begin position="21"/>
        <end position="237"/>
    </location>
</feature>
<protein>
    <submittedName>
        <fullName evidence="2">Type 1 fimbrial protein</fullName>
    </submittedName>
</protein>
<feature type="signal peptide" evidence="1">
    <location>
        <begin position="1"/>
        <end position="20"/>
    </location>
</feature>
<name>A0AAN3YWC1_PROMI</name>
<dbReference type="Proteomes" id="UP001171165">
    <property type="component" value="Unassembled WGS sequence"/>
</dbReference>
<accession>A0AAN3YWC1</accession>
<evidence type="ECO:0000256" key="1">
    <source>
        <dbReference type="SAM" id="SignalP"/>
    </source>
</evidence>
<organism evidence="2 3">
    <name type="scientific">Proteus mirabilis</name>
    <dbReference type="NCBI Taxonomy" id="584"/>
    <lineage>
        <taxon>Bacteria</taxon>
        <taxon>Pseudomonadati</taxon>
        <taxon>Pseudomonadota</taxon>
        <taxon>Gammaproteobacteria</taxon>
        <taxon>Enterobacterales</taxon>
        <taxon>Morganellaceae</taxon>
        <taxon>Proteus</taxon>
    </lineage>
</organism>
<dbReference type="EMBL" id="ABKSPD020000020">
    <property type="protein sequence ID" value="EKW9777919.1"/>
    <property type="molecule type" value="Genomic_DNA"/>
</dbReference>
<reference evidence="2" key="1">
    <citation type="submission" date="2023-06" db="EMBL/GenBank/DDBJ databases">
        <authorList>
            <consortium name="Clinical and Environmental Microbiology Branch: Whole genome sequencing antimicrobial resistance pathogens in the healthcare setting"/>
        </authorList>
    </citation>
    <scope>NUCLEOTIDE SEQUENCE</scope>
    <source>
        <strain evidence="2">Microbial</strain>
    </source>
</reference>
<keyword evidence="1" id="KW-0732">Signal</keyword>